<dbReference type="Proteomes" id="UP000306402">
    <property type="component" value="Unassembled WGS sequence"/>
</dbReference>
<dbReference type="AlphaFoldDB" id="A0A5R9KP79"/>
<name>A0A5R9KP79_9BACT</name>
<sequence length="193" mass="22575">MNYTHEESGSFRAYDYTVEYRGGDKEYLFQTESGAHYSCYFANASAYFEDYPLVKDDIVTFGLKRTSQSKGFFVDKYDARIKATVFQILCHVIEMYPERSMLVMYDTSDGRQRNRKITFARWYNECSRLLKKKVTRISISGSSIWSGEKFDMMLLVPNTCSKLEQIKLSAFEIRDELISKGYPPTLECRIECK</sequence>
<protein>
    <submittedName>
        <fullName evidence="1">Uncharacterized protein</fullName>
    </submittedName>
</protein>
<organism evidence="1 2">
    <name type="scientific">Dyadobacter luticola</name>
    <dbReference type="NCBI Taxonomy" id="1979387"/>
    <lineage>
        <taxon>Bacteria</taxon>
        <taxon>Pseudomonadati</taxon>
        <taxon>Bacteroidota</taxon>
        <taxon>Cytophagia</taxon>
        <taxon>Cytophagales</taxon>
        <taxon>Spirosomataceae</taxon>
        <taxon>Dyadobacter</taxon>
    </lineage>
</organism>
<comment type="caution">
    <text evidence="1">The sequence shown here is derived from an EMBL/GenBank/DDBJ whole genome shotgun (WGS) entry which is preliminary data.</text>
</comment>
<gene>
    <name evidence="1" type="ORF">FEN17_24865</name>
</gene>
<evidence type="ECO:0000313" key="1">
    <source>
        <dbReference type="EMBL" id="TLU98023.1"/>
    </source>
</evidence>
<evidence type="ECO:0000313" key="2">
    <source>
        <dbReference type="Proteomes" id="UP000306402"/>
    </source>
</evidence>
<proteinExistence type="predicted"/>
<reference evidence="1 2" key="1">
    <citation type="submission" date="2019-05" db="EMBL/GenBank/DDBJ databases">
        <authorList>
            <person name="Qu J.-H."/>
        </authorList>
    </citation>
    <scope>NUCLEOTIDE SEQUENCE [LARGE SCALE GENOMIC DNA]</scope>
    <source>
        <strain evidence="1 2">T17</strain>
    </source>
</reference>
<dbReference type="OrthoDB" id="767793at2"/>
<keyword evidence="2" id="KW-1185">Reference proteome</keyword>
<dbReference type="EMBL" id="VCEJ01000008">
    <property type="protein sequence ID" value="TLU98023.1"/>
    <property type="molecule type" value="Genomic_DNA"/>
</dbReference>
<accession>A0A5R9KP79</accession>
<dbReference type="RefSeq" id="WP_138368124.1">
    <property type="nucleotide sequence ID" value="NZ_VCEJ01000008.1"/>
</dbReference>